<feature type="region of interest" description="Disordered" evidence="1">
    <location>
        <begin position="77"/>
        <end position="101"/>
    </location>
</feature>
<keyword evidence="4" id="KW-1185">Reference proteome</keyword>
<comment type="caution">
    <text evidence="3">The sequence shown here is derived from an EMBL/GenBank/DDBJ whole genome shotgun (WGS) entry which is preliminary data.</text>
</comment>
<proteinExistence type="predicted"/>
<keyword evidence="2" id="KW-1133">Transmembrane helix</keyword>
<keyword evidence="2" id="KW-0812">Transmembrane</keyword>
<dbReference type="Proteomes" id="UP001327093">
    <property type="component" value="Unassembled WGS sequence"/>
</dbReference>
<evidence type="ECO:0000313" key="3">
    <source>
        <dbReference type="EMBL" id="MEB3366087.1"/>
    </source>
</evidence>
<dbReference type="RefSeq" id="WP_324263659.1">
    <property type="nucleotide sequence ID" value="NZ_JAWLNX010000001.1"/>
</dbReference>
<evidence type="ECO:0000256" key="2">
    <source>
        <dbReference type="SAM" id="Phobius"/>
    </source>
</evidence>
<sequence>MGATVTERETIADSTCREGFMAQPSTGVVPLLTGMITAAALSGAAVLAVLSSGCDDPGTYFEHDGVVELIGGCLQPSDLPVSPRDPAATPAPGSTDPSLAR</sequence>
<name>A0ABU6A3G9_9PSEU</name>
<keyword evidence="2" id="KW-0472">Membrane</keyword>
<evidence type="ECO:0000313" key="4">
    <source>
        <dbReference type="Proteomes" id="UP001327093"/>
    </source>
</evidence>
<accession>A0ABU6A3G9</accession>
<dbReference type="EMBL" id="JAWLNX010000001">
    <property type="protein sequence ID" value="MEB3366087.1"/>
    <property type="molecule type" value="Genomic_DNA"/>
</dbReference>
<gene>
    <name evidence="3" type="ORF">R4I43_01595</name>
</gene>
<organism evidence="3 4">
    <name type="scientific">Saccharopolyspora mangrovi</name>
    <dbReference type="NCBI Taxonomy" id="3082379"/>
    <lineage>
        <taxon>Bacteria</taxon>
        <taxon>Bacillati</taxon>
        <taxon>Actinomycetota</taxon>
        <taxon>Actinomycetes</taxon>
        <taxon>Pseudonocardiales</taxon>
        <taxon>Pseudonocardiaceae</taxon>
        <taxon>Saccharopolyspora</taxon>
    </lineage>
</organism>
<evidence type="ECO:0000256" key="1">
    <source>
        <dbReference type="SAM" id="MobiDB-lite"/>
    </source>
</evidence>
<reference evidence="3 4" key="1">
    <citation type="submission" date="2023-10" db="EMBL/GenBank/DDBJ databases">
        <title>Saccharopolyspora sp. nov., isolated from mangrove soil.</title>
        <authorList>
            <person name="Lu Y."/>
            <person name="Liu W."/>
        </authorList>
    </citation>
    <scope>NUCLEOTIDE SEQUENCE [LARGE SCALE GENOMIC DNA]</scope>
    <source>
        <strain evidence="3 4">S2-29</strain>
    </source>
</reference>
<feature type="transmembrane region" description="Helical" evidence="2">
    <location>
        <begin position="28"/>
        <end position="50"/>
    </location>
</feature>
<protein>
    <submittedName>
        <fullName evidence="3">Uncharacterized protein</fullName>
    </submittedName>
</protein>